<dbReference type="EMBL" id="LT629711">
    <property type="protein sequence ID" value="SDO66585.1"/>
    <property type="molecule type" value="Genomic_DNA"/>
</dbReference>
<evidence type="ECO:0000256" key="2">
    <source>
        <dbReference type="SAM" id="Phobius"/>
    </source>
</evidence>
<organism evidence="3 4">
    <name type="scientific">Pedococcus dokdonensis</name>
    <dbReference type="NCBI Taxonomy" id="443156"/>
    <lineage>
        <taxon>Bacteria</taxon>
        <taxon>Bacillati</taxon>
        <taxon>Actinomycetota</taxon>
        <taxon>Actinomycetes</taxon>
        <taxon>Micrococcales</taxon>
        <taxon>Intrasporangiaceae</taxon>
        <taxon>Pedococcus</taxon>
    </lineage>
</organism>
<dbReference type="AlphaFoldDB" id="A0A1H0LEQ2"/>
<keyword evidence="2" id="KW-0472">Membrane</keyword>
<keyword evidence="2" id="KW-0812">Transmembrane</keyword>
<evidence type="ECO:0000313" key="4">
    <source>
        <dbReference type="Proteomes" id="UP000199077"/>
    </source>
</evidence>
<evidence type="ECO:0000313" key="3">
    <source>
        <dbReference type="EMBL" id="SDO66585.1"/>
    </source>
</evidence>
<dbReference type="Proteomes" id="UP000199077">
    <property type="component" value="Chromosome I"/>
</dbReference>
<sequence>MTQQSAQTGSYPFSATLRGALVPTVVAGGLAALVLGLFRGVAGGVSGLVGVAIAVVFFASGLLLMDKLVRDRDPMLFMAVGMAIYFAQVLLLLGVLIVAGKVESLDIWAAGVAMLVAVLAWQVGQVRAWRRARVPVYDPPAQAPRSPGAGTPDESQTGVSGESS</sequence>
<dbReference type="STRING" id="443156.SAMN04489867_0275"/>
<feature type="compositionally biased region" description="Polar residues" evidence="1">
    <location>
        <begin position="153"/>
        <end position="164"/>
    </location>
</feature>
<dbReference type="OrthoDB" id="4869497at2"/>
<protein>
    <recommendedName>
        <fullName evidence="5">ATP synthase protein I</fullName>
    </recommendedName>
</protein>
<reference evidence="4" key="1">
    <citation type="submission" date="2016-10" db="EMBL/GenBank/DDBJ databases">
        <authorList>
            <person name="Varghese N."/>
            <person name="Submissions S."/>
        </authorList>
    </citation>
    <scope>NUCLEOTIDE SEQUENCE [LARGE SCALE GENOMIC DNA]</scope>
    <source>
        <strain evidence="4">DSM 22329</strain>
    </source>
</reference>
<feature type="transmembrane region" description="Helical" evidence="2">
    <location>
        <begin position="44"/>
        <end position="64"/>
    </location>
</feature>
<accession>A0A1H0LEQ2</accession>
<gene>
    <name evidence="3" type="ORF">SAMN04489867_0275</name>
</gene>
<keyword evidence="4" id="KW-1185">Reference proteome</keyword>
<feature type="transmembrane region" description="Helical" evidence="2">
    <location>
        <begin position="105"/>
        <end position="123"/>
    </location>
</feature>
<dbReference type="RefSeq" id="WP_091780495.1">
    <property type="nucleotide sequence ID" value="NZ_LT629711.1"/>
</dbReference>
<feature type="region of interest" description="Disordered" evidence="1">
    <location>
        <begin position="139"/>
        <end position="164"/>
    </location>
</feature>
<feature type="transmembrane region" description="Helical" evidence="2">
    <location>
        <begin position="20"/>
        <end position="38"/>
    </location>
</feature>
<evidence type="ECO:0000256" key="1">
    <source>
        <dbReference type="SAM" id="MobiDB-lite"/>
    </source>
</evidence>
<keyword evidence="2" id="KW-1133">Transmembrane helix</keyword>
<proteinExistence type="predicted"/>
<name>A0A1H0LEQ2_9MICO</name>
<evidence type="ECO:0008006" key="5">
    <source>
        <dbReference type="Google" id="ProtNLM"/>
    </source>
</evidence>
<feature type="transmembrane region" description="Helical" evidence="2">
    <location>
        <begin position="76"/>
        <end position="99"/>
    </location>
</feature>